<dbReference type="OrthoDB" id="2614965at2"/>
<organism evidence="1 2">
    <name type="scientific">Paenibacillus ferrarius</name>
    <dbReference type="NCBI Taxonomy" id="1469647"/>
    <lineage>
        <taxon>Bacteria</taxon>
        <taxon>Bacillati</taxon>
        <taxon>Bacillota</taxon>
        <taxon>Bacilli</taxon>
        <taxon>Bacillales</taxon>
        <taxon>Paenibacillaceae</taxon>
        <taxon>Paenibacillus</taxon>
    </lineage>
</organism>
<accession>A0A1V4H9G1</accession>
<sequence length="143" mass="16980">MTPYQQVYQRFAIKVEDYTLDALFRSSIPNYELYLLGWLKSAIPKFTKCVKDLTDRDDSAQMFNQTLSEKEEEILAFLMQIEWSEKEVKNVNEMRLALSTSDFKRYAESNNLKVKIDLQNQLIERADAMIVEYTYENFDFSKI</sequence>
<dbReference type="STRING" id="1469647.BC351_10540"/>
<dbReference type="EMBL" id="MBTG01000056">
    <property type="protein sequence ID" value="OPH47619.1"/>
    <property type="molecule type" value="Genomic_DNA"/>
</dbReference>
<dbReference type="Proteomes" id="UP000190626">
    <property type="component" value="Unassembled WGS sequence"/>
</dbReference>
<protein>
    <submittedName>
        <fullName evidence="1">Uncharacterized protein</fullName>
    </submittedName>
</protein>
<evidence type="ECO:0000313" key="2">
    <source>
        <dbReference type="Proteomes" id="UP000190626"/>
    </source>
</evidence>
<comment type="caution">
    <text evidence="1">The sequence shown here is derived from an EMBL/GenBank/DDBJ whole genome shotgun (WGS) entry which is preliminary data.</text>
</comment>
<name>A0A1V4H9G1_9BACL</name>
<keyword evidence="2" id="KW-1185">Reference proteome</keyword>
<reference evidence="2" key="1">
    <citation type="submission" date="2016-07" db="EMBL/GenBank/DDBJ databases">
        <authorList>
            <person name="Florea S."/>
            <person name="Webb J.S."/>
            <person name="Jaromczyk J."/>
            <person name="Schardl C.L."/>
        </authorList>
    </citation>
    <scope>NUCLEOTIDE SEQUENCE [LARGE SCALE GENOMIC DNA]</scope>
    <source>
        <strain evidence="2">CY1</strain>
    </source>
</reference>
<proteinExistence type="predicted"/>
<dbReference type="RefSeq" id="WP_079420270.1">
    <property type="nucleotide sequence ID" value="NZ_MBTG01000056.1"/>
</dbReference>
<evidence type="ECO:0000313" key="1">
    <source>
        <dbReference type="EMBL" id="OPH47619.1"/>
    </source>
</evidence>
<dbReference type="AlphaFoldDB" id="A0A1V4H9G1"/>
<gene>
    <name evidence="1" type="ORF">BC351_10540</name>
</gene>